<keyword evidence="4 7" id="KW-1133">Transmembrane helix</keyword>
<feature type="transmembrane region" description="Helical" evidence="7">
    <location>
        <begin position="400"/>
        <end position="422"/>
    </location>
</feature>
<feature type="transmembrane region" description="Helical" evidence="7">
    <location>
        <begin position="434"/>
        <end position="456"/>
    </location>
</feature>
<organism evidence="9 10">
    <name type="scientific">Pseudonocardia endophytica</name>
    <dbReference type="NCBI Taxonomy" id="401976"/>
    <lineage>
        <taxon>Bacteria</taxon>
        <taxon>Bacillati</taxon>
        <taxon>Actinomycetota</taxon>
        <taxon>Actinomycetes</taxon>
        <taxon>Pseudonocardiales</taxon>
        <taxon>Pseudonocardiaceae</taxon>
        <taxon>Pseudonocardia</taxon>
    </lineage>
</organism>
<feature type="transmembrane region" description="Helical" evidence="7">
    <location>
        <begin position="78"/>
        <end position="99"/>
    </location>
</feature>
<feature type="transmembrane region" description="Helical" evidence="7">
    <location>
        <begin position="195"/>
        <end position="214"/>
    </location>
</feature>
<protein>
    <submittedName>
        <fullName evidence="9">EmrB/QacA subfamily drug resistance transporter</fullName>
    </submittedName>
</protein>
<evidence type="ECO:0000256" key="1">
    <source>
        <dbReference type="ARBA" id="ARBA00004651"/>
    </source>
</evidence>
<evidence type="ECO:0000256" key="7">
    <source>
        <dbReference type="SAM" id="Phobius"/>
    </source>
</evidence>
<feature type="transmembrane region" description="Helical" evidence="7">
    <location>
        <begin position="164"/>
        <end position="183"/>
    </location>
</feature>
<keyword evidence="2" id="KW-0813">Transport</keyword>
<name>A0A4R1HTG2_PSEEN</name>
<dbReference type="InterPro" id="IPR020846">
    <property type="entry name" value="MFS_dom"/>
</dbReference>
<keyword evidence="10" id="KW-1185">Reference proteome</keyword>
<feature type="transmembrane region" description="Helical" evidence="7">
    <location>
        <begin position="105"/>
        <end position="122"/>
    </location>
</feature>
<feature type="transmembrane region" description="Helical" evidence="7">
    <location>
        <begin position="134"/>
        <end position="158"/>
    </location>
</feature>
<dbReference type="InterPro" id="IPR011701">
    <property type="entry name" value="MFS"/>
</dbReference>
<dbReference type="SUPFAM" id="SSF103473">
    <property type="entry name" value="MFS general substrate transporter"/>
    <property type="match status" value="1"/>
</dbReference>
<sequence length="626" mass="63605">MSRPTARTSALVPVLALGGITVSLQQTTVVPLVPQFPALLNAPAADTAWVVTSTLLAAAVATPVVGRLADMFGKRRMLLFCVAVLVAGSVVSGLSSSLIPMVVGRALQGLAVGVIPLGISLMRDALPPEKLGSATALMSASLGVGGALGLPLAALVAQYADWHWLFWGSGALGAMVFVAVLAIVPESPQRTGGRFDVLGALLLAVALVCLLLAVSKGGTWGWGSPTTLGLFGGFVVALVLFGLWEVRNREPLVDLRVTRRRQVLLTNIASIVMGFSMFAMSLVFPQLLQLPLATGYGLGQSIVVAGLVLAPGGLCMIAMSPLSARISAASGPRTTLMIGAAVVAVGYVVGALFHSAIWQLVVSAIVISSGIGLAYGAMPSLVMAAVPVTQTAAANSLNNLMRAIGTSTASAVAGVLLAQLTTRAAGVTVPSENAFLIVMVLGAGAAVVAVVITAFIPRRPPVDAAVAVGTPEPATADAPGADGAGHAPGDLDGHPVPVGAAEPAGSPRVPARTADVVAGVVRYAGAPADDAVVTVVRSDGRQLGRGRTDRAGSYAIELADTGTPHLLVLRWDGRPHVEYLGPTRSQARDVDLDDGHRLTRGTAALGSEAGPGPEHAVDTERHPART</sequence>
<evidence type="ECO:0000313" key="9">
    <source>
        <dbReference type="EMBL" id="TCK25957.1"/>
    </source>
</evidence>
<evidence type="ECO:0000259" key="8">
    <source>
        <dbReference type="PROSITE" id="PS50850"/>
    </source>
</evidence>
<feature type="domain" description="Major facilitator superfamily (MFS) profile" evidence="8">
    <location>
        <begin position="11"/>
        <end position="460"/>
    </location>
</feature>
<feature type="compositionally biased region" description="Low complexity" evidence="6">
    <location>
        <begin position="471"/>
        <end position="490"/>
    </location>
</feature>
<dbReference type="GO" id="GO:0005886">
    <property type="term" value="C:plasma membrane"/>
    <property type="evidence" value="ECO:0007669"/>
    <property type="project" value="UniProtKB-SubCell"/>
</dbReference>
<feature type="transmembrane region" description="Helical" evidence="7">
    <location>
        <begin position="226"/>
        <end position="244"/>
    </location>
</feature>
<evidence type="ECO:0000256" key="4">
    <source>
        <dbReference type="ARBA" id="ARBA00022989"/>
    </source>
</evidence>
<dbReference type="PANTHER" id="PTHR42718:SF9">
    <property type="entry name" value="MAJOR FACILITATOR SUPERFAMILY MULTIDRUG TRANSPORTER MFSC"/>
    <property type="match status" value="1"/>
</dbReference>
<dbReference type="RefSeq" id="WP_341540414.1">
    <property type="nucleotide sequence ID" value="NZ_SMFZ01000001.1"/>
</dbReference>
<gene>
    <name evidence="9" type="ORF">EV378_1784</name>
</gene>
<dbReference type="Proteomes" id="UP000295560">
    <property type="component" value="Unassembled WGS sequence"/>
</dbReference>
<evidence type="ECO:0000256" key="3">
    <source>
        <dbReference type="ARBA" id="ARBA00022692"/>
    </source>
</evidence>
<keyword evidence="5 7" id="KW-0472">Membrane</keyword>
<dbReference type="GO" id="GO:0022857">
    <property type="term" value="F:transmembrane transporter activity"/>
    <property type="evidence" value="ECO:0007669"/>
    <property type="project" value="InterPro"/>
</dbReference>
<feature type="region of interest" description="Disordered" evidence="6">
    <location>
        <begin position="471"/>
        <end position="509"/>
    </location>
</feature>
<dbReference type="AlphaFoldDB" id="A0A4R1HTG2"/>
<comment type="subcellular location">
    <subcellularLocation>
        <location evidence="1">Cell membrane</location>
        <topology evidence="1">Multi-pass membrane protein</topology>
    </subcellularLocation>
</comment>
<comment type="caution">
    <text evidence="9">The sequence shown here is derived from an EMBL/GenBank/DDBJ whole genome shotgun (WGS) entry which is preliminary data.</text>
</comment>
<feature type="region of interest" description="Disordered" evidence="6">
    <location>
        <begin position="599"/>
        <end position="626"/>
    </location>
</feature>
<evidence type="ECO:0000313" key="10">
    <source>
        <dbReference type="Proteomes" id="UP000295560"/>
    </source>
</evidence>
<accession>A0A4R1HTG2</accession>
<feature type="transmembrane region" description="Helical" evidence="7">
    <location>
        <begin position="264"/>
        <end position="284"/>
    </location>
</feature>
<dbReference type="Gene3D" id="1.20.1250.20">
    <property type="entry name" value="MFS general substrate transporter like domains"/>
    <property type="match status" value="1"/>
</dbReference>
<reference evidence="9 10" key="1">
    <citation type="submission" date="2019-03" db="EMBL/GenBank/DDBJ databases">
        <title>Sequencing the genomes of 1000 actinobacteria strains.</title>
        <authorList>
            <person name="Klenk H.-P."/>
        </authorList>
    </citation>
    <scope>NUCLEOTIDE SEQUENCE [LARGE SCALE GENOMIC DNA]</scope>
    <source>
        <strain evidence="9 10">DSM 44969</strain>
    </source>
</reference>
<feature type="transmembrane region" description="Helical" evidence="7">
    <location>
        <begin position="364"/>
        <end position="388"/>
    </location>
</feature>
<evidence type="ECO:0000256" key="2">
    <source>
        <dbReference type="ARBA" id="ARBA00022448"/>
    </source>
</evidence>
<dbReference type="EMBL" id="SMFZ01000001">
    <property type="protein sequence ID" value="TCK25957.1"/>
    <property type="molecule type" value="Genomic_DNA"/>
</dbReference>
<feature type="transmembrane region" description="Helical" evidence="7">
    <location>
        <begin position="48"/>
        <end position="66"/>
    </location>
</feature>
<dbReference type="Pfam" id="PF07690">
    <property type="entry name" value="MFS_1"/>
    <property type="match status" value="1"/>
</dbReference>
<evidence type="ECO:0000256" key="6">
    <source>
        <dbReference type="SAM" id="MobiDB-lite"/>
    </source>
</evidence>
<dbReference type="Gene3D" id="1.20.1720.10">
    <property type="entry name" value="Multidrug resistance protein D"/>
    <property type="match status" value="1"/>
</dbReference>
<dbReference type="CDD" id="cd17504">
    <property type="entry name" value="MFS_MMR_MDR_like"/>
    <property type="match status" value="1"/>
</dbReference>
<feature type="transmembrane region" description="Helical" evidence="7">
    <location>
        <begin position="304"/>
        <end position="324"/>
    </location>
</feature>
<dbReference type="InterPro" id="IPR036259">
    <property type="entry name" value="MFS_trans_sf"/>
</dbReference>
<proteinExistence type="predicted"/>
<evidence type="ECO:0000256" key="5">
    <source>
        <dbReference type="ARBA" id="ARBA00023136"/>
    </source>
</evidence>
<dbReference type="PROSITE" id="PS50850">
    <property type="entry name" value="MFS"/>
    <property type="match status" value="1"/>
</dbReference>
<keyword evidence="3 7" id="KW-0812">Transmembrane</keyword>
<feature type="transmembrane region" description="Helical" evidence="7">
    <location>
        <begin position="336"/>
        <end position="358"/>
    </location>
</feature>
<feature type="compositionally biased region" description="Basic and acidic residues" evidence="6">
    <location>
        <begin position="615"/>
        <end position="626"/>
    </location>
</feature>
<dbReference type="PANTHER" id="PTHR42718">
    <property type="entry name" value="MAJOR FACILITATOR SUPERFAMILY MULTIDRUG TRANSPORTER MFSC"/>
    <property type="match status" value="1"/>
</dbReference>